<dbReference type="OrthoDB" id="10256523at2759"/>
<evidence type="ECO:0000313" key="3">
    <source>
        <dbReference type="Proteomes" id="UP000824540"/>
    </source>
</evidence>
<comment type="caution">
    <text evidence="2">The sequence shown here is derived from an EMBL/GenBank/DDBJ whole genome shotgun (WGS) entry which is preliminary data.</text>
</comment>
<dbReference type="EMBL" id="JAFBMS010000002">
    <property type="protein sequence ID" value="KAG9355085.1"/>
    <property type="molecule type" value="Genomic_DNA"/>
</dbReference>
<proteinExistence type="predicted"/>
<accession>A0A8T2PUS7</accession>
<organism evidence="2 3">
    <name type="scientific">Albula glossodonta</name>
    <name type="common">roundjaw bonefish</name>
    <dbReference type="NCBI Taxonomy" id="121402"/>
    <lineage>
        <taxon>Eukaryota</taxon>
        <taxon>Metazoa</taxon>
        <taxon>Chordata</taxon>
        <taxon>Craniata</taxon>
        <taxon>Vertebrata</taxon>
        <taxon>Euteleostomi</taxon>
        <taxon>Actinopterygii</taxon>
        <taxon>Neopterygii</taxon>
        <taxon>Teleostei</taxon>
        <taxon>Albuliformes</taxon>
        <taxon>Albulidae</taxon>
        <taxon>Albula</taxon>
    </lineage>
</organism>
<keyword evidence="3" id="KW-1185">Reference proteome</keyword>
<dbReference type="Proteomes" id="UP000824540">
    <property type="component" value="Unassembled WGS sequence"/>
</dbReference>
<gene>
    <name evidence="2" type="ORF">JZ751_001798</name>
</gene>
<dbReference type="AlphaFoldDB" id="A0A8T2PUS7"/>
<evidence type="ECO:0000256" key="1">
    <source>
        <dbReference type="SAM" id="MobiDB-lite"/>
    </source>
</evidence>
<reference evidence="2" key="1">
    <citation type="thesis" date="2021" institute="BYU ScholarsArchive" country="Provo, UT, USA">
        <title>Applications of and Algorithms for Genome Assembly and Genomic Analyses with an Emphasis on Marine Teleosts.</title>
        <authorList>
            <person name="Pickett B.D."/>
        </authorList>
    </citation>
    <scope>NUCLEOTIDE SEQUENCE</scope>
    <source>
        <strain evidence="2">HI-2016</strain>
    </source>
</reference>
<name>A0A8T2PUS7_9TELE</name>
<feature type="non-terminal residue" evidence="2">
    <location>
        <position position="1"/>
    </location>
</feature>
<evidence type="ECO:0000313" key="2">
    <source>
        <dbReference type="EMBL" id="KAG9355085.1"/>
    </source>
</evidence>
<feature type="region of interest" description="Disordered" evidence="1">
    <location>
        <begin position="155"/>
        <end position="196"/>
    </location>
</feature>
<sequence length="231" mass="26066">MRGRDQLLTRGSREMGTGVDERAWWKAEGLKSPQDRLQRENAKLKMELEGLRYDRLHLAQYHQLLEEKKDEVFDERRINLLKAQVMQLERQVVLLSEGLSSQMYRCLEVENAVETLTDRLRRVVSSKRLQAIAPVLLSVARRAVSCHTAGELAETPGLPQAQSALSGTGDDSDGIQLRPGPLMLHKPPPPPQRSMLSVDTPAAEVSVARAQLTQLIEMCTDVRQKLLRNNK</sequence>
<protein>
    <submittedName>
        <fullName evidence="2">Uncharacterized protein</fullName>
    </submittedName>
</protein>